<gene>
    <name evidence="3" type="ORF">CAL15_07410</name>
</gene>
<proteinExistence type="inferred from homology"/>
<dbReference type="Proteomes" id="UP000194161">
    <property type="component" value="Chromosome"/>
</dbReference>
<dbReference type="InterPro" id="IPR042100">
    <property type="entry name" value="Bug_dom1"/>
</dbReference>
<dbReference type="InterPro" id="IPR005064">
    <property type="entry name" value="BUG"/>
</dbReference>
<dbReference type="EMBL" id="CP021111">
    <property type="protein sequence ID" value="ARP94220.1"/>
    <property type="molecule type" value="Genomic_DNA"/>
</dbReference>
<dbReference type="PANTHER" id="PTHR42928">
    <property type="entry name" value="TRICARBOXYLATE-BINDING PROTEIN"/>
    <property type="match status" value="1"/>
</dbReference>
<organism evidence="3 4">
    <name type="scientific">Bordetella genomosp. 13</name>
    <dbReference type="NCBI Taxonomy" id="463040"/>
    <lineage>
        <taxon>Bacteria</taxon>
        <taxon>Pseudomonadati</taxon>
        <taxon>Pseudomonadota</taxon>
        <taxon>Betaproteobacteria</taxon>
        <taxon>Burkholderiales</taxon>
        <taxon>Alcaligenaceae</taxon>
        <taxon>Bordetella</taxon>
    </lineage>
</organism>
<dbReference type="RefSeq" id="WP_086077986.1">
    <property type="nucleotide sequence ID" value="NZ_CP021111.1"/>
</dbReference>
<dbReference type="SUPFAM" id="SSF53850">
    <property type="entry name" value="Periplasmic binding protein-like II"/>
    <property type="match status" value="1"/>
</dbReference>
<dbReference type="AlphaFoldDB" id="A0A1W6ZAN5"/>
<dbReference type="Pfam" id="PF03401">
    <property type="entry name" value="TctC"/>
    <property type="match status" value="1"/>
</dbReference>
<evidence type="ECO:0000313" key="3">
    <source>
        <dbReference type="EMBL" id="ARP94220.1"/>
    </source>
</evidence>
<dbReference type="CDD" id="cd07012">
    <property type="entry name" value="PBP2_Bug_TTT"/>
    <property type="match status" value="1"/>
</dbReference>
<dbReference type="STRING" id="463040.CAL15_07410"/>
<reference evidence="3 4" key="1">
    <citation type="submission" date="2017-05" db="EMBL/GenBank/DDBJ databases">
        <title>Complete and WGS of Bordetella genogroups.</title>
        <authorList>
            <person name="Spilker T."/>
            <person name="LiPuma J."/>
        </authorList>
    </citation>
    <scope>NUCLEOTIDE SEQUENCE [LARGE SCALE GENOMIC DNA]</scope>
    <source>
        <strain evidence="3 4">AU7206</strain>
    </source>
</reference>
<accession>A0A1W6ZAN5</accession>
<evidence type="ECO:0008006" key="5">
    <source>
        <dbReference type="Google" id="ProtNLM"/>
    </source>
</evidence>
<name>A0A1W6ZAN5_9BORD</name>
<dbReference type="PANTHER" id="PTHR42928:SF5">
    <property type="entry name" value="BLR1237 PROTEIN"/>
    <property type="match status" value="1"/>
</dbReference>
<dbReference type="Gene3D" id="3.40.190.150">
    <property type="entry name" value="Bordetella uptake gene, domain 1"/>
    <property type="match status" value="1"/>
</dbReference>
<dbReference type="PIRSF" id="PIRSF017082">
    <property type="entry name" value="YflP"/>
    <property type="match status" value="1"/>
</dbReference>
<evidence type="ECO:0000256" key="2">
    <source>
        <dbReference type="SAM" id="MobiDB-lite"/>
    </source>
</evidence>
<evidence type="ECO:0000313" key="4">
    <source>
        <dbReference type="Proteomes" id="UP000194161"/>
    </source>
</evidence>
<keyword evidence="4" id="KW-1185">Reference proteome</keyword>
<evidence type="ECO:0000256" key="1">
    <source>
        <dbReference type="ARBA" id="ARBA00006987"/>
    </source>
</evidence>
<sequence>MHAKTSQLRRTSLQHGGQANASTDAARRRACTLLATCTLTAALTGGATAHAAQWPDRPIRMLVGYPPGGGTDTVARVLAQEMSKVLGQSVVVENRGGASGTIATQQVVRAEPDGYTVLFATASPLTGAPLTIKGLNYDPMTDLVPVTLIGGGPFILVANTAFEPNTLPELVAYARARPGEVNYASPGVSTANYFFSELLNMQAGIRTIHIPYKGSAALINDLVAGQVQYTLDTPGTTLPLIRNGKLKPLAIFSKERLARAPAIPTAVESGFPDLVGGSWYGLLVPKGTPPAVVEALYQASGKALAGTEVRRTLEDRDVLVQNMPPAEFKQFIRAEYDRWKAVTTKLGVTPQ</sequence>
<dbReference type="Gene3D" id="3.40.190.10">
    <property type="entry name" value="Periplasmic binding protein-like II"/>
    <property type="match status" value="1"/>
</dbReference>
<dbReference type="KEGG" id="bgm:CAL15_07410"/>
<comment type="similarity">
    <text evidence="1">Belongs to the UPF0065 (bug) family.</text>
</comment>
<dbReference type="OrthoDB" id="9780943at2"/>
<protein>
    <recommendedName>
        <fullName evidence="5">ABC transporter substrate-binding protein</fullName>
    </recommendedName>
</protein>
<feature type="region of interest" description="Disordered" evidence="2">
    <location>
        <begin position="1"/>
        <end position="22"/>
    </location>
</feature>